<keyword evidence="4 7" id="KW-1133">Transmembrane helix</keyword>
<evidence type="ECO:0000313" key="9">
    <source>
        <dbReference type="EMBL" id="MBB4661547.1"/>
    </source>
</evidence>
<keyword evidence="3 7" id="KW-0812">Transmembrane</keyword>
<evidence type="ECO:0000313" key="10">
    <source>
        <dbReference type="Proteomes" id="UP000585272"/>
    </source>
</evidence>
<keyword evidence="2" id="KW-1003">Cell membrane</keyword>
<feature type="transmembrane region" description="Helical" evidence="7">
    <location>
        <begin position="60"/>
        <end position="80"/>
    </location>
</feature>
<evidence type="ECO:0000259" key="8">
    <source>
        <dbReference type="Pfam" id="PF06271"/>
    </source>
</evidence>
<organism evidence="9 10">
    <name type="scientific">Conexibacter arvalis</name>
    <dbReference type="NCBI Taxonomy" id="912552"/>
    <lineage>
        <taxon>Bacteria</taxon>
        <taxon>Bacillati</taxon>
        <taxon>Actinomycetota</taxon>
        <taxon>Thermoleophilia</taxon>
        <taxon>Solirubrobacterales</taxon>
        <taxon>Conexibacteraceae</taxon>
        <taxon>Conexibacter</taxon>
    </lineage>
</organism>
<dbReference type="PANTHER" id="PTHR36115">
    <property type="entry name" value="PROLINE-RICH ANTIGEN HOMOLOG-RELATED"/>
    <property type="match status" value="1"/>
</dbReference>
<evidence type="ECO:0000256" key="6">
    <source>
        <dbReference type="SAM" id="MobiDB-lite"/>
    </source>
</evidence>
<gene>
    <name evidence="9" type="ORF">BDZ31_001120</name>
</gene>
<dbReference type="Proteomes" id="UP000585272">
    <property type="component" value="Unassembled WGS sequence"/>
</dbReference>
<keyword evidence="10" id="KW-1185">Reference proteome</keyword>
<accession>A0A840I9F4</accession>
<feature type="transmembrane region" description="Helical" evidence="7">
    <location>
        <begin position="24"/>
        <end position="48"/>
    </location>
</feature>
<evidence type="ECO:0000256" key="2">
    <source>
        <dbReference type="ARBA" id="ARBA00022475"/>
    </source>
</evidence>
<reference evidence="9 10" key="1">
    <citation type="submission" date="2020-08" db="EMBL/GenBank/DDBJ databases">
        <title>Genomic Encyclopedia of Archaeal and Bacterial Type Strains, Phase II (KMG-II): from individual species to whole genera.</title>
        <authorList>
            <person name="Goeker M."/>
        </authorList>
    </citation>
    <scope>NUCLEOTIDE SEQUENCE [LARGE SCALE GENOMIC DNA]</scope>
    <source>
        <strain evidence="9 10">DSM 23288</strain>
    </source>
</reference>
<feature type="compositionally biased region" description="Pro residues" evidence="6">
    <location>
        <begin position="198"/>
        <end position="210"/>
    </location>
</feature>
<feature type="domain" description="RDD" evidence="8">
    <location>
        <begin position="18"/>
        <end position="153"/>
    </location>
</feature>
<feature type="region of interest" description="Disordered" evidence="6">
    <location>
        <begin position="162"/>
        <end position="228"/>
    </location>
</feature>
<evidence type="ECO:0000256" key="3">
    <source>
        <dbReference type="ARBA" id="ARBA00022692"/>
    </source>
</evidence>
<feature type="compositionally biased region" description="Low complexity" evidence="6">
    <location>
        <begin position="175"/>
        <end position="197"/>
    </location>
</feature>
<comment type="caution">
    <text evidence="9">The sequence shown here is derived from an EMBL/GenBank/DDBJ whole genome shotgun (WGS) entry which is preliminary data.</text>
</comment>
<sequence>MSSLASAPRSGPVTYELATWGVRAAAYLIDLLVFVALAVLIAFGIVLVESDADDARRAAETIGVAIVLPISLAYAPLLMVRRGARNGQTLGKQVMRIRVVRESGEEVTLGNAVLREVIGRQLLVAFTYGFYAVVDYLWPLWDRSRQCLHDKVAQTRVVRLEPTAGHPGGSFTAREAAPAFPAAEEPFAPQEPAAHEPAPVPEPAPAPAAPPRDDRPVRDGWLPPSAGR</sequence>
<evidence type="ECO:0000256" key="1">
    <source>
        <dbReference type="ARBA" id="ARBA00004651"/>
    </source>
</evidence>
<protein>
    <submittedName>
        <fullName evidence="9">Putative RDD family membrane protein YckC</fullName>
    </submittedName>
</protein>
<evidence type="ECO:0000256" key="4">
    <source>
        <dbReference type="ARBA" id="ARBA00022989"/>
    </source>
</evidence>
<evidence type="ECO:0000256" key="5">
    <source>
        <dbReference type="ARBA" id="ARBA00023136"/>
    </source>
</evidence>
<dbReference type="RefSeq" id="WP_183339800.1">
    <property type="nucleotide sequence ID" value="NZ_JACHNU010000001.1"/>
</dbReference>
<keyword evidence="5 7" id="KW-0472">Membrane</keyword>
<proteinExistence type="predicted"/>
<dbReference type="InterPro" id="IPR051791">
    <property type="entry name" value="Pra-immunoreactive"/>
</dbReference>
<comment type="subcellular location">
    <subcellularLocation>
        <location evidence="1">Cell membrane</location>
        <topology evidence="1">Multi-pass membrane protein</topology>
    </subcellularLocation>
</comment>
<dbReference type="Pfam" id="PF06271">
    <property type="entry name" value="RDD"/>
    <property type="match status" value="1"/>
</dbReference>
<dbReference type="InterPro" id="IPR010432">
    <property type="entry name" value="RDD"/>
</dbReference>
<dbReference type="EMBL" id="JACHNU010000001">
    <property type="protein sequence ID" value="MBB4661547.1"/>
    <property type="molecule type" value="Genomic_DNA"/>
</dbReference>
<evidence type="ECO:0000256" key="7">
    <source>
        <dbReference type="SAM" id="Phobius"/>
    </source>
</evidence>
<dbReference type="AlphaFoldDB" id="A0A840I9F4"/>
<dbReference type="GO" id="GO:0005886">
    <property type="term" value="C:plasma membrane"/>
    <property type="evidence" value="ECO:0007669"/>
    <property type="project" value="UniProtKB-SubCell"/>
</dbReference>
<name>A0A840I9F4_9ACTN</name>